<feature type="non-terminal residue" evidence="1">
    <location>
        <position position="53"/>
    </location>
</feature>
<dbReference type="Proteomes" id="UP001057375">
    <property type="component" value="Unassembled WGS sequence"/>
</dbReference>
<organism evidence="1 2">
    <name type="scientific">Aduncisulcus paluster</name>
    <dbReference type="NCBI Taxonomy" id="2918883"/>
    <lineage>
        <taxon>Eukaryota</taxon>
        <taxon>Metamonada</taxon>
        <taxon>Carpediemonas-like organisms</taxon>
        <taxon>Aduncisulcus</taxon>
    </lineage>
</organism>
<sequence>MVVFQKHLHFYRSLRSGGDVVGVQGLHFQCPVTLFFCVPSSGIYFTQALLIWK</sequence>
<keyword evidence="2" id="KW-1185">Reference proteome</keyword>
<evidence type="ECO:0000313" key="2">
    <source>
        <dbReference type="Proteomes" id="UP001057375"/>
    </source>
</evidence>
<name>A0ABQ5L331_9EUKA</name>
<gene>
    <name evidence="1" type="ORF">ADUPG1_003733</name>
</gene>
<comment type="caution">
    <text evidence="1">The sequence shown here is derived from an EMBL/GenBank/DDBJ whole genome shotgun (WGS) entry which is preliminary data.</text>
</comment>
<protein>
    <submittedName>
        <fullName evidence="1">Uncharacterized protein</fullName>
    </submittedName>
</protein>
<proteinExistence type="predicted"/>
<evidence type="ECO:0000313" key="1">
    <source>
        <dbReference type="EMBL" id="GKT37795.1"/>
    </source>
</evidence>
<dbReference type="EMBL" id="BQXS01005232">
    <property type="protein sequence ID" value="GKT37795.1"/>
    <property type="molecule type" value="Genomic_DNA"/>
</dbReference>
<accession>A0ABQ5L331</accession>
<reference evidence="1" key="1">
    <citation type="submission" date="2022-03" db="EMBL/GenBank/DDBJ databases">
        <title>Draft genome sequence of Aduncisulcus paluster, a free-living microaerophilic Fornicata.</title>
        <authorList>
            <person name="Yuyama I."/>
            <person name="Kume K."/>
            <person name="Tamura T."/>
            <person name="Inagaki Y."/>
            <person name="Hashimoto T."/>
        </authorList>
    </citation>
    <scope>NUCLEOTIDE SEQUENCE</scope>
    <source>
        <strain evidence="1">NY0171</strain>
    </source>
</reference>